<evidence type="ECO:0000313" key="8">
    <source>
        <dbReference type="EMBL" id="KUJ16880.1"/>
    </source>
</evidence>
<comment type="similarity">
    <text evidence="1 5">Belongs to the peptidase S8 family.</text>
</comment>
<dbReference type="EMBL" id="KQ947415">
    <property type="protein sequence ID" value="KUJ16880.1"/>
    <property type="molecule type" value="Genomic_DNA"/>
</dbReference>
<evidence type="ECO:0000256" key="6">
    <source>
        <dbReference type="SAM" id="MobiDB-lite"/>
    </source>
</evidence>
<dbReference type="Gene3D" id="1.25.40.20">
    <property type="entry name" value="Ankyrin repeat-containing domain"/>
    <property type="match status" value="1"/>
</dbReference>
<evidence type="ECO:0000256" key="1">
    <source>
        <dbReference type="ARBA" id="ARBA00011073"/>
    </source>
</evidence>
<dbReference type="GO" id="GO:0004252">
    <property type="term" value="F:serine-type endopeptidase activity"/>
    <property type="evidence" value="ECO:0007669"/>
    <property type="project" value="UniProtKB-UniRule"/>
</dbReference>
<dbReference type="Pfam" id="PF00023">
    <property type="entry name" value="Ank"/>
    <property type="match status" value="1"/>
</dbReference>
<dbReference type="PANTHER" id="PTHR43399">
    <property type="entry name" value="SUBTILISIN-RELATED"/>
    <property type="match status" value="1"/>
</dbReference>
<evidence type="ECO:0000256" key="3">
    <source>
        <dbReference type="ARBA" id="ARBA00022801"/>
    </source>
</evidence>
<dbReference type="PRINTS" id="PR00723">
    <property type="entry name" value="SUBTILISIN"/>
</dbReference>
<dbReference type="InterPro" id="IPR051048">
    <property type="entry name" value="Peptidase_S8/S53_subtilisin"/>
</dbReference>
<name>A0A194X9M0_MOLSC</name>
<feature type="active site" description="Charge relay system" evidence="5">
    <location>
        <position position="1250"/>
    </location>
</feature>
<proteinExistence type="inferred from homology"/>
<feature type="compositionally biased region" description="Polar residues" evidence="6">
    <location>
        <begin position="679"/>
        <end position="691"/>
    </location>
</feature>
<evidence type="ECO:0000256" key="2">
    <source>
        <dbReference type="ARBA" id="ARBA00022670"/>
    </source>
</evidence>
<organism evidence="8 9">
    <name type="scientific">Mollisia scopiformis</name>
    <name type="common">Conifer needle endophyte fungus</name>
    <name type="synonym">Phialocephala scopiformis</name>
    <dbReference type="NCBI Taxonomy" id="149040"/>
    <lineage>
        <taxon>Eukaryota</taxon>
        <taxon>Fungi</taxon>
        <taxon>Dikarya</taxon>
        <taxon>Ascomycota</taxon>
        <taxon>Pezizomycotina</taxon>
        <taxon>Leotiomycetes</taxon>
        <taxon>Helotiales</taxon>
        <taxon>Mollisiaceae</taxon>
        <taxon>Mollisia</taxon>
    </lineage>
</organism>
<dbReference type="GeneID" id="28822816"/>
<feature type="compositionally biased region" description="Acidic residues" evidence="6">
    <location>
        <begin position="8"/>
        <end position="24"/>
    </location>
</feature>
<evidence type="ECO:0000259" key="7">
    <source>
        <dbReference type="Pfam" id="PF00082"/>
    </source>
</evidence>
<dbReference type="Gene3D" id="3.40.50.200">
    <property type="entry name" value="Peptidase S8/S53 domain"/>
    <property type="match status" value="1"/>
</dbReference>
<accession>A0A194X9M0</accession>
<dbReference type="InParanoid" id="A0A194X9M0"/>
<dbReference type="PROSITE" id="PS51892">
    <property type="entry name" value="SUBTILASE"/>
    <property type="match status" value="1"/>
</dbReference>
<dbReference type="SUPFAM" id="SSF48403">
    <property type="entry name" value="Ankyrin repeat"/>
    <property type="match status" value="1"/>
</dbReference>
<dbReference type="CDD" id="cd07491">
    <property type="entry name" value="Peptidases_S8_7"/>
    <property type="match status" value="1"/>
</dbReference>
<dbReference type="SMART" id="SM00248">
    <property type="entry name" value="ANK"/>
    <property type="match status" value="4"/>
</dbReference>
<dbReference type="Proteomes" id="UP000070700">
    <property type="component" value="Unassembled WGS sequence"/>
</dbReference>
<dbReference type="InterPro" id="IPR002110">
    <property type="entry name" value="Ankyrin_rpt"/>
</dbReference>
<feature type="compositionally biased region" description="Basic and acidic residues" evidence="6">
    <location>
        <begin position="639"/>
        <end position="664"/>
    </location>
</feature>
<evidence type="ECO:0000313" key="9">
    <source>
        <dbReference type="Proteomes" id="UP000070700"/>
    </source>
</evidence>
<feature type="compositionally biased region" description="Polar residues" evidence="6">
    <location>
        <begin position="43"/>
        <end position="53"/>
    </location>
</feature>
<dbReference type="InterPro" id="IPR000209">
    <property type="entry name" value="Peptidase_S8/S53_dom"/>
</dbReference>
<dbReference type="PANTHER" id="PTHR43399:SF4">
    <property type="entry name" value="CELL WALL-ASSOCIATED PROTEASE"/>
    <property type="match status" value="1"/>
</dbReference>
<dbReference type="OrthoDB" id="5386278at2759"/>
<dbReference type="InterPro" id="IPR036852">
    <property type="entry name" value="Peptidase_S8/S53_dom_sf"/>
</dbReference>
<feature type="region of interest" description="Disordered" evidence="6">
    <location>
        <begin position="385"/>
        <end position="413"/>
    </location>
</feature>
<gene>
    <name evidence="8" type="ORF">LY89DRAFT_669327</name>
</gene>
<feature type="active site" description="Charge relay system" evidence="5">
    <location>
        <position position="1050"/>
    </location>
</feature>
<keyword evidence="4 5" id="KW-0720">Serine protease</keyword>
<dbReference type="GO" id="GO:0006508">
    <property type="term" value="P:proteolysis"/>
    <property type="evidence" value="ECO:0007669"/>
    <property type="project" value="UniProtKB-KW"/>
</dbReference>
<evidence type="ECO:0000256" key="5">
    <source>
        <dbReference type="PROSITE-ProRule" id="PRU01240"/>
    </source>
</evidence>
<dbReference type="InterPro" id="IPR015500">
    <property type="entry name" value="Peptidase_S8_subtilisin-rel"/>
</dbReference>
<evidence type="ECO:0000256" key="4">
    <source>
        <dbReference type="ARBA" id="ARBA00022825"/>
    </source>
</evidence>
<feature type="compositionally biased region" description="Acidic residues" evidence="6">
    <location>
        <begin position="399"/>
        <end position="412"/>
    </location>
</feature>
<feature type="region of interest" description="Disordered" evidence="6">
    <location>
        <begin position="1"/>
        <end position="53"/>
    </location>
</feature>
<dbReference type="Pfam" id="PF00082">
    <property type="entry name" value="Peptidase_S8"/>
    <property type="match status" value="1"/>
</dbReference>
<sequence length="1356" mass="150284">MSTSLQDAEYDDEELSDELEDPSTDELPSFDIGLSPTGDAGSSFRTQNDPAAPLQRSNYVERNKGGVDIRCSCLDVIHGLWSADSDYSATLLVLQFRFDPRKRARRIQDVNVTLRFAGMKARESDPEVASIAPDGTFNLVETTQHEEITRGGSLALGAAAPVGGLTATGTLSLEKAVSRDTSDHTTVTGSIDLKERNWGAKNCASWTLLENKTTKTGVPKSMRTAILLKRKDDNPFKCIVKIDAGVDFKSSLERMFGGKPKDDPVLFDPDLEPTNNLQKYDREELGAFDIESMADVTHSTIVESVIKKKFCDRVRFKLNSHLSSKIAVERKRRSGYQGLLVSVAIWGLQTKRYLLLAALSPSAGAAMSDAGSALDDEAVVIDSPNRGRDIDAQDASDASSDEDDEEEEDDEVSLTKRFEGLLKSLKEGTIDLNDPLQLQEFTTHHGPYLGQALTGDADEHDTLLHMLVDDAKDKVFDRYQPLVKLLLERHPDLMERDSNEKVPLYIAISKKRDKLVRFLCQSYSDIDSILRIPCWHHENCLHVAMRKQVAPKLAVFLIKQASEKTLCAPDQNGATPLHVAVEYKYCTDTQLEIVEALIQRCDKAMDRRTKEKNLSPYQHHEQSQIEYYKKIESDLKKAAKEKASEAGRTKKEENNIAHDGKGSEDASNSKLKLGDPKSTKQIVNPKSQEAVSLSVKEPKFGPIKRVNTGAEPGKPRDPPKLGIMTTSANGTGGTPRTPAAGTAPKVAAKKKKEKEEIKVTEESAKAIKNFMKLHCMRTRNQDDAVDFLYGRTQEKQIYFDLYEYASVTMSQERIESGLDHLKFEAMLQYVALPSMKLEKRPVPKLRKQPRPDGKGRDDMVFLFDWLRNKAVDRVIRVIVDDTLDPAHSDEAIEKALWNLKVDIWDWKKIDICTETIITASPDVSEVCLYWSGNNAVLRGWSEAGGLPLLRKLKKVHLHVDQGLETAKRARNNVKDFQARLKRLRSDIVVDVVEENQPEKHAPTGGAVDVVAEQSEHRHKWLTTMDDFADFIQNVDSPLPFVEPITIALIDDGVDIGEQSLHAKIIGGRSFCQRGENLNKPYYVTSGGHGTVMASLICRVCPRAQLYVVKLDEHMSENSKRQITAKSAAKAVRAAVDRKVHIISMSWTIERTAQNVSDIADLETAIELAAKQGILMFCAANDQGISSDQSFPAAASTKHLFKIGAAEASGTVWKWVGDPAQVDFIFPGHNVVKDRPNDAPLDKCKTLTGSSVATAFASGLAALILCCVQLGALTTQAANERLAQAPGAVSMEDYKAMKGHERMKEAFMGIGSKNKYLEVWNVFGSAASKAERVGGRDAKLDIVSEIAQRLKTRKTME</sequence>
<dbReference type="RefSeq" id="XP_018071235.1">
    <property type="nucleotide sequence ID" value="XM_018213090.1"/>
</dbReference>
<keyword evidence="3 5" id="KW-0378">Hydrolase</keyword>
<reference evidence="8 9" key="1">
    <citation type="submission" date="2015-10" db="EMBL/GenBank/DDBJ databases">
        <title>Full genome of DAOMC 229536 Phialocephala scopiformis, a fungal endophyte of spruce producing the potent anti-insectan compound rugulosin.</title>
        <authorList>
            <consortium name="DOE Joint Genome Institute"/>
            <person name="Walker A.K."/>
            <person name="Frasz S.L."/>
            <person name="Seifert K.A."/>
            <person name="Miller J.D."/>
            <person name="Mondo S.J."/>
            <person name="Labutti K."/>
            <person name="Lipzen A."/>
            <person name="Dockter R."/>
            <person name="Kennedy M."/>
            <person name="Grigoriev I.V."/>
            <person name="Spatafora J.W."/>
        </authorList>
    </citation>
    <scope>NUCLEOTIDE SEQUENCE [LARGE SCALE GENOMIC DNA]</scope>
    <source>
        <strain evidence="8 9">CBS 120377</strain>
    </source>
</reference>
<feature type="domain" description="Peptidase S8/S53" evidence="7">
    <location>
        <begin position="1044"/>
        <end position="1264"/>
    </location>
</feature>
<protein>
    <recommendedName>
        <fullName evidence="7">Peptidase S8/S53 domain-containing protein</fullName>
    </recommendedName>
</protein>
<dbReference type="KEGG" id="psco:LY89DRAFT_669327"/>
<feature type="compositionally biased region" description="Low complexity" evidence="6">
    <location>
        <begin position="734"/>
        <end position="746"/>
    </location>
</feature>
<keyword evidence="9" id="KW-1185">Reference proteome</keyword>
<dbReference type="InterPro" id="IPR036770">
    <property type="entry name" value="Ankyrin_rpt-contain_sf"/>
</dbReference>
<keyword evidence="2 5" id="KW-0645">Protease</keyword>
<feature type="active site" description="Charge relay system" evidence="5">
    <location>
        <position position="1088"/>
    </location>
</feature>
<feature type="region of interest" description="Disordered" evidence="6">
    <location>
        <begin position="639"/>
        <end position="751"/>
    </location>
</feature>
<dbReference type="SUPFAM" id="SSF52743">
    <property type="entry name" value="Subtilisin-like"/>
    <property type="match status" value="1"/>
</dbReference>